<dbReference type="Gramene" id="HORVU.MOREX.r3.2HG0095730.1">
    <property type="protein sequence ID" value="HORVU.MOREX.r3.2HG0095730.1.CDS1"/>
    <property type="gene ID" value="HORVU.MOREX.r3.2HG0095730"/>
</dbReference>
<keyword evidence="1" id="KW-0732">Signal</keyword>
<name>A0A8I6WP38_HORVV</name>
<dbReference type="Gramene" id="HORVU.MOREX.r2.2HG0078840.1">
    <property type="protein sequence ID" value="HORVU.MOREX.r2.2HG0078840.1.CDS.1"/>
    <property type="gene ID" value="HORVU.MOREX.r2.2HG0078840"/>
</dbReference>
<organism evidence="2 3">
    <name type="scientific">Hordeum vulgare subsp. vulgare</name>
    <name type="common">Domesticated barley</name>
    <dbReference type="NCBI Taxonomy" id="112509"/>
    <lineage>
        <taxon>Eukaryota</taxon>
        <taxon>Viridiplantae</taxon>
        <taxon>Streptophyta</taxon>
        <taxon>Embryophyta</taxon>
        <taxon>Tracheophyta</taxon>
        <taxon>Spermatophyta</taxon>
        <taxon>Magnoliopsida</taxon>
        <taxon>Liliopsida</taxon>
        <taxon>Poales</taxon>
        <taxon>Poaceae</taxon>
        <taxon>BOP clade</taxon>
        <taxon>Pooideae</taxon>
        <taxon>Triticodae</taxon>
        <taxon>Triticeae</taxon>
        <taxon>Hordeinae</taxon>
        <taxon>Hordeum</taxon>
    </lineage>
</organism>
<dbReference type="AlphaFoldDB" id="A0A8I6WP38"/>
<dbReference type="EnsemblPlants" id="HORVU.MOREX.r3.2HG0095730.1">
    <property type="protein sequence ID" value="HORVU.MOREX.r3.2HG0095730.1.CDS1"/>
    <property type="gene ID" value="HORVU.MOREX.r3.2HG0095730"/>
</dbReference>
<protein>
    <submittedName>
        <fullName evidence="2">Uncharacterized protein</fullName>
    </submittedName>
</protein>
<feature type="signal peptide" evidence="1">
    <location>
        <begin position="1"/>
        <end position="29"/>
    </location>
</feature>
<sequence length="197" mass="21154">MVVERLAVTFVVVVVVVAATSSMPVLVMGDEKAPSCPDEYSKLCGKDSACTTMVDTACRTDADSVELIKGLFAKLAMVGGDNYDFASTAWPWGHEALRSAVDAHGACPGNKTVGKFAGEHCIKDLNEACKDPTCTDEVYIQCYQTATRFCYIKATPIHKKAIMQNMDCFAACCDQKKQSEACRKVCVPIIASSSPSS</sequence>
<evidence type="ECO:0000256" key="1">
    <source>
        <dbReference type="SAM" id="SignalP"/>
    </source>
</evidence>
<accession>A0A8I6WP38</accession>
<dbReference type="Proteomes" id="UP000011116">
    <property type="component" value="Chromosome 2H"/>
</dbReference>
<evidence type="ECO:0000313" key="2">
    <source>
        <dbReference type="EnsemblPlants" id="HORVU.MOREX.r3.2HG0095730.1.CDS1"/>
    </source>
</evidence>
<reference evidence="3" key="1">
    <citation type="journal article" date="2012" name="Nature">
        <title>A physical, genetic and functional sequence assembly of the barley genome.</title>
        <authorList>
            <consortium name="The International Barley Genome Sequencing Consortium"/>
            <person name="Mayer K.F."/>
            <person name="Waugh R."/>
            <person name="Brown J.W."/>
            <person name="Schulman A."/>
            <person name="Langridge P."/>
            <person name="Platzer M."/>
            <person name="Fincher G.B."/>
            <person name="Muehlbauer G.J."/>
            <person name="Sato K."/>
            <person name="Close T.J."/>
            <person name="Wise R.P."/>
            <person name="Stein N."/>
        </authorList>
    </citation>
    <scope>NUCLEOTIDE SEQUENCE [LARGE SCALE GENOMIC DNA]</scope>
    <source>
        <strain evidence="3">cv. Morex</strain>
    </source>
</reference>
<proteinExistence type="predicted"/>
<keyword evidence="3" id="KW-1185">Reference proteome</keyword>
<evidence type="ECO:0000313" key="3">
    <source>
        <dbReference type="Proteomes" id="UP000011116"/>
    </source>
</evidence>
<reference evidence="2" key="3">
    <citation type="submission" date="2022-01" db="UniProtKB">
        <authorList>
            <consortium name="EnsemblPlants"/>
        </authorList>
    </citation>
    <scope>IDENTIFICATION</scope>
    <source>
        <strain evidence="2">subsp. vulgare</strain>
    </source>
</reference>
<feature type="chain" id="PRO_5035248673" evidence="1">
    <location>
        <begin position="30"/>
        <end position="197"/>
    </location>
</feature>
<reference evidence="2" key="2">
    <citation type="submission" date="2020-10" db="EMBL/GenBank/DDBJ databases">
        <authorList>
            <person name="Scholz U."/>
            <person name="Mascher M."/>
            <person name="Fiebig A."/>
        </authorList>
    </citation>
    <scope>NUCLEOTIDE SEQUENCE [LARGE SCALE GENOMIC DNA]</scope>
    <source>
        <strain evidence="2">cv. Morex</strain>
    </source>
</reference>